<dbReference type="Pfam" id="PF02080">
    <property type="entry name" value="TrkA_C"/>
    <property type="match status" value="1"/>
</dbReference>
<dbReference type="EMBL" id="VOPL01000003">
    <property type="protein sequence ID" value="TXB69082.1"/>
    <property type="molecule type" value="Genomic_DNA"/>
</dbReference>
<dbReference type="PANTHER" id="PTHR43833">
    <property type="entry name" value="POTASSIUM CHANNEL PROTEIN 2-RELATED-RELATED"/>
    <property type="match status" value="1"/>
</dbReference>
<dbReference type="PANTHER" id="PTHR43833:SF7">
    <property type="entry name" value="KTR SYSTEM POTASSIUM UPTAKE PROTEIN C"/>
    <property type="match status" value="1"/>
</dbReference>
<dbReference type="Pfam" id="PF02254">
    <property type="entry name" value="TrkA_N"/>
    <property type="match status" value="1"/>
</dbReference>
<dbReference type="SUPFAM" id="SSF116726">
    <property type="entry name" value="TrkA C-terminal domain-like"/>
    <property type="match status" value="1"/>
</dbReference>
<organism evidence="4 5">
    <name type="scientific">Paracoccus aurantiacus</name>
    <dbReference type="NCBI Taxonomy" id="2599412"/>
    <lineage>
        <taxon>Bacteria</taxon>
        <taxon>Pseudomonadati</taxon>
        <taxon>Pseudomonadota</taxon>
        <taxon>Alphaproteobacteria</taxon>
        <taxon>Rhodobacterales</taxon>
        <taxon>Paracoccaceae</taxon>
        <taxon>Paracoccus</taxon>
    </lineage>
</organism>
<name>A0A5C6S5M4_9RHOB</name>
<feature type="domain" description="RCK N-terminal" evidence="2">
    <location>
        <begin position="5"/>
        <end position="121"/>
    </location>
</feature>
<keyword evidence="1" id="KW-0732">Signal</keyword>
<evidence type="ECO:0000256" key="1">
    <source>
        <dbReference type="SAM" id="SignalP"/>
    </source>
</evidence>
<dbReference type="Gene3D" id="3.30.70.1450">
    <property type="entry name" value="Regulator of K+ conductance, C-terminal domain"/>
    <property type="match status" value="1"/>
</dbReference>
<evidence type="ECO:0000313" key="5">
    <source>
        <dbReference type="Proteomes" id="UP000321562"/>
    </source>
</evidence>
<evidence type="ECO:0000259" key="2">
    <source>
        <dbReference type="PROSITE" id="PS51201"/>
    </source>
</evidence>
<sequence length="217" mass="23047">MGKKRRSFVVLGLGSFGSVVAKALAGLDNQVLGIDINERRVADMAEELGNVAILDATDDAALREAGAGSYDVALVSMGDDLESSILTVMNLKLIGIGTIWVKADSRTHHRILSKMGVDRVLLPDIEMGRHTAQMLNNPAVQDYVALGNGYSVVNLQMPDTHEDSLLADLGLDPAVRVLGLMRGTEYLAAAPDTVLKAGDRLLLLGQKAELTAVSGKL</sequence>
<feature type="chain" id="PRO_5022932573" evidence="1">
    <location>
        <begin position="22"/>
        <end position="217"/>
    </location>
</feature>
<evidence type="ECO:0000313" key="4">
    <source>
        <dbReference type="EMBL" id="TXB69082.1"/>
    </source>
</evidence>
<dbReference type="PROSITE" id="PS51201">
    <property type="entry name" value="RCK_N"/>
    <property type="match status" value="1"/>
</dbReference>
<dbReference type="AlphaFoldDB" id="A0A5C6S5M4"/>
<reference evidence="4 5" key="1">
    <citation type="submission" date="2019-08" db="EMBL/GenBank/DDBJ databases">
        <authorList>
            <person name="Ye J."/>
        </authorList>
    </citation>
    <scope>NUCLEOTIDE SEQUENCE [LARGE SCALE GENOMIC DNA]</scope>
    <source>
        <strain evidence="4 5">TK008</strain>
    </source>
</reference>
<gene>
    <name evidence="4" type="ORF">FQV27_08895</name>
</gene>
<dbReference type="PROSITE" id="PS51202">
    <property type="entry name" value="RCK_C"/>
    <property type="match status" value="1"/>
</dbReference>
<evidence type="ECO:0000259" key="3">
    <source>
        <dbReference type="PROSITE" id="PS51202"/>
    </source>
</evidence>
<feature type="signal peptide" evidence="1">
    <location>
        <begin position="1"/>
        <end position="21"/>
    </location>
</feature>
<accession>A0A5C6S5M4</accession>
<dbReference type="InterPro" id="IPR036721">
    <property type="entry name" value="RCK_C_sf"/>
</dbReference>
<dbReference type="Proteomes" id="UP000321562">
    <property type="component" value="Unassembled WGS sequence"/>
</dbReference>
<dbReference type="GO" id="GO:0008324">
    <property type="term" value="F:monoatomic cation transmembrane transporter activity"/>
    <property type="evidence" value="ECO:0007669"/>
    <property type="project" value="InterPro"/>
</dbReference>
<protein>
    <submittedName>
        <fullName evidence="4">TrkA family potassium uptake protein</fullName>
    </submittedName>
</protein>
<dbReference type="SUPFAM" id="SSF51735">
    <property type="entry name" value="NAD(P)-binding Rossmann-fold domains"/>
    <property type="match status" value="1"/>
</dbReference>
<proteinExistence type="predicted"/>
<keyword evidence="5" id="KW-1185">Reference proteome</keyword>
<dbReference type="InterPro" id="IPR036291">
    <property type="entry name" value="NAD(P)-bd_dom_sf"/>
</dbReference>
<dbReference type="GO" id="GO:0006813">
    <property type="term" value="P:potassium ion transport"/>
    <property type="evidence" value="ECO:0007669"/>
    <property type="project" value="InterPro"/>
</dbReference>
<dbReference type="RefSeq" id="WP_147097668.1">
    <property type="nucleotide sequence ID" value="NZ_JBHUFH010000002.1"/>
</dbReference>
<dbReference type="InterPro" id="IPR006037">
    <property type="entry name" value="RCK_C"/>
</dbReference>
<feature type="domain" description="RCK C-terminal" evidence="3">
    <location>
        <begin position="140"/>
        <end position="217"/>
    </location>
</feature>
<comment type="caution">
    <text evidence="4">The sequence shown here is derived from an EMBL/GenBank/DDBJ whole genome shotgun (WGS) entry which is preliminary data.</text>
</comment>
<dbReference type="Gene3D" id="3.40.50.720">
    <property type="entry name" value="NAD(P)-binding Rossmann-like Domain"/>
    <property type="match status" value="1"/>
</dbReference>
<dbReference type="OrthoDB" id="9781411at2"/>
<dbReference type="InterPro" id="IPR050721">
    <property type="entry name" value="Trk_Ktr_HKT_K-transport"/>
</dbReference>
<dbReference type="InterPro" id="IPR003148">
    <property type="entry name" value="RCK_N"/>
</dbReference>